<accession>A0A9N7RF20</accession>
<protein>
    <submittedName>
        <fullName evidence="2">Uncharacterized protein</fullName>
    </submittedName>
</protein>
<feature type="region of interest" description="Disordered" evidence="1">
    <location>
        <begin position="95"/>
        <end position="135"/>
    </location>
</feature>
<proteinExistence type="predicted"/>
<feature type="region of interest" description="Disordered" evidence="1">
    <location>
        <begin position="180"/>
        <end position="202"/>
    </location>
</feature>
<gene>
    <name evidence="2" type="ORF">SHERM_21883</name>
</gene>
<keyword evidence="3" id="KW-1185">Reference proteome</keyword>
<reference evidence="2" key="1">
    <citation type="submission" date="2019-12" db="EMBL/GenBank/DDBJ databases">
        <authorList>
            <person name="Scholes J."/>
        </authorList>
    </citation>
    <scope>NUCLEOTIDE SEQUENCE</scope>
</reference>
<dbReference type="EMBL" id="CACSLK010026072">
    <property type="protein sequence ID" value="CAA0825098.1"/>
    <property type="molecule type" value="Genomic_DNA"/>
</dbReference>
<dbReference type="Proteomes" id="UP001153555">
    <property type="component" value="Unassembled WGS sequence"/>
</dbReference>
<comment type="caution">
    <text evidence="2">The sequence shown here is derived from an EMBL/GenBank/DDBJ whole genome shotgun (WGS) entry which is preliminary data.</text>
</comment>
<evidence type="ECO:0000313" key="3">
    <source>
        <dbReference type="Proteomes" id="UP001153555"/>
    </source>
</evidence>
<dbReference type="AlphaFoldDB" id="A0A9N7RF20"/>
<dbReference type="OrthoDB" id="1932658at2759"/>
<organism evidence="2 3">
    <name type="scientific">Striga hermonthica</name>
    <name type="common">Purple witchweed</name>
    <name type="synonym">Buchnera hermonthica</name>
    <dbReference type="NCBI Taxonomy" id="68872"/>
    <lineage>
        <taxon>Eukaryota</taxon>
        <taxon>Viridiplantae</taxon>
        <taxon>Streptophyta</taxon>
        <taxon>Embryophyta</taxon>
        <taxon>Tracheophyta</taxon>
        <taxon>Spermatophyta</taxon>
        <taxon>Magnoliopsida</taxon>
        <taxon>eudicotyledons</taxon>
        <taxon>Gunneridae</taxon>
        <taxon>Pentapetalae</taxon>
        <taxon>asterids</taxon>
        <taxon>lamiids</taxon>
        <taxon>Lamiales</taxon>
        <taxon>Orobanchaceae</taxon>
        <taxon>Buchnereae</taxon>
        <taxon>Striga</taxon>
    </lineage>
</organism>
<dbReference type="PANTHER" id="PTHR36386">
    <property type="entry name" value="OS06G0683900 PROTEIN"/>
    <property type="match status" value="1"/>
</dbReference>
<evidence type="ECO:0000256" key="1">
    <source>
        <dbReference type="SAM" id="MobiDB-lite"/>
    </source>
</evidence>
<feature type="compositionally biased region" description="Polar residues" evidence="1">
    <location>
        <begin position="107"/>
        <end position="126"/>
    </location>
</feature>
<name>A0A9N7RF20_STRHE</name>
<evidence type="ECO:0000313" key="2">
    <source>
        <dbReference type="EMBL" id="CAA0825098.1"/>
    </source>
</evidence>
<sequence>MDPSADLQVWNNAAFDNNGEISEDLSWGSLMSIFSNPKASFDSVSDKENVGGRRMRRRLMTNMKALDFKKTGAEPKSQKRGISLGPIEILPGDINEEKSISRKTSKKGFSSVSPKSRRAVTTISTRKASKKDDSVLNSVQPKKLFGEGENTGFASFVASKKPSRRSGRVVKCDANKRAFSVGKSQASSAAGESKNSEVENRRVKKRWEIPSEIVLLPKIKITQCVKESPRDTGPATKVVELFGKKSFFTKNYEEVEPPVCQALTYGEEEEEVEEDDG</sequence>
<dbReference type="PANTHER" id="PTHR36386:SF1">
    <property type="entry name" value="OS06G0683900 PROTEIN"/>
    <property type="match status" value="1"/>
</dbReference>